<dbReference type="AlphaFoldDB" id="A0A385THW3"/>
<protein>
    <submittedName>
        <fullName evidence="1">Uncharacterized protein</fullName>
    </submittedName>
</protein>
<keyword evidence="2" id="KW-1185">Reference proteome</keyword>
<gene>
    <name evidence="1" type="ORF">D5F53_08075</name>
</gene>
<sequence length="101" mass="11199">MKYLVTPLILPSTHITRNRDDVVETSTRINPLSRISPTTATLFLRWSHASGQANKAQSILLKTECFRTSPMIIMSKSPVTLLDASIAIKQHVLLNIPLGDC</sequence>
<accession>A0A385THW3</accession>
<dbReference type="EMBL" id="CP032412">
    <property type="protein sequence ID" value="AYB43243.1"/>
    <property type="molecule type" value="Genomic_DNA"/>
</dbReference>
<dbReference type="Proteomes" id="UP000266552">
    <property type="component" value="Chromosome"/>
</dbReference>
<proteinExistence type="predicted"/>
<name>A0A385THW3_PAELA</name>
<evidence type="ECO:0000313" key="2">
    <source>
        <dbReference type="Proteomes" id="UP000266552"/>
    </source>
</evidence>
<dbReference type="KEGG" id="plw:D5F53_08075"/>
<reference evidence="1 2" key="1">
    <citation type="submission" date="2018-09" db="EMBL/GenBank/DDBJ databases">
        <title>Genome Sequence of Paenibacillus lautus Strain E7593-69, Azo Dye-Degrading Bacteria, Isolated from Commercial Tattoo Inks.</title>
        <authorList>
            <person name="Nho S.W."/>
            <person name="Kim S.-J."/>
            <person name="Kweon O."/>
            <person name="Cerniglia C.E."/>
        </authorList>
    </citation>
    <scope>NUCLEOTIDE SEQUENCE [LARGE SCALE GENOMIC DNA]</scope>
    <source>
        <strain evidence="1 2">E7593-69</strain>
    </source>
</reference>
<evidence type="ECO:0000313" key="1">
    <source>
        <dbReference type="EMBL" id="AYB43243.1"/>
    </source>
</evidence>
<organism evidence="1 2">
    <name type="scientific">Paenibacillus lautus</name>
    <name type="common">Bacillus lautus</name>
    <dbReference type="NCBI Taxonomy" id="1401"/>
    <lineage>
        <taxon>Bacteria</taxon>
        <taxon>Bacillati</taxon>
        <taxon>Bacillota</taxon>
        <taxon>Bacilli</taxon>
        <taxon>Bacillales</taxon>
        <taxon>Paenibacillaceae</taxon>
        <taxon>Paenibacillus</taxon>
    </lineage>
</organism>